<feature type="non-terminal residue" evidence="1">
    <location>
        <position position="192"/>
    </location>
</feature>
<gene>
    <name evidence="1" type="ORF">LCGC14_1667380</name>
</gene>
<sequence>MIEKITCRYCGWKIPTNFIQKVSENGVSAFCENCGTELLNENPIRDIIISEEKSDQDLTMNKKKKTIYYKIYEKIRIEKNPIARVLRDSDFIKSFKDNFLLAMSRVIYYHLRKLELGSAIQDKNKKLTKDTIDKIYEEINPIFSKRFKLEYLENLHKMNRRDFEKWLIKLHTKLKLNKNFHNDFVLYLRWLI</sequence>
<comment type="caution">
    <text evidence="1">The sequence shown here is derived from an EMBL/GenBank/DDBJ whole genome shotgun (WGS) entry which is preliminary data.</text>
</comment>
<dbReference type="AlphaFoldDB" id="A0A0F9K845"/>
<name>A0A0F9K845_9ZZZZ</name>
<dbReference type="EMBL" id="LAZR01014257">
    <property type="protein sequence ID" value="KKM18273.1"/>
    <property type="molecule type" value="Genomic_DNA"/>
</dbReference>
<proteinExistence type="predicted"/>
<accession>A0A0F9K845</accession>
<organism evidence="1">
    <name type="scientific">marine sediment metagenome</name>
    <dbReference type="NCBI Taxonomy" id="412755"/>
    <lineage>
        <taxon>unclassified sequences</taxon>
        <taxon>metagenomes</taxon>
        <taxon>ecological metagenomes</taxon>
    </lineage>
</organism>
<evidence type="ECO:0000313" key="1">
    <source>
        <dbReference type="EMBL" id="KKM18273.1"/>
    </source>
</evidence>
<protein>
    <submittedName>
        <fullName evidence="1">Uncharacterized protein</fullName>
    </submittedName>
</protein>
<reference evidence="1" key="1">
    <citation type="journal article" date="2015" name="Nature">
        <title>Complex archaea that bridge the gap between prokaryotes and eukaryotes.</title>
        <authorList>
            <person name="Spang A."/>
            <person name="Saw J.H."/>
            <person name="Jorgensen S.L."/>
            <person name="Zaremba-Niedzwiedzka K."/>
            <person name="Martijn J."/>
            <person name="Lind A.E."/>
            <person name="van Eijk R."/>
            <person name="Schleper C."/>
            <person name="Guy L."/>
            <person name="Ettema T.J."/>
        </authorList>
    </citation>
    <scope>NUCLEOTIDE SEQUENCE</scope>
</reference>